<feature type="region of interest" description="Disordered" evidence="1">
    <location>
        <begin position="1"/>
        <end position="61"/>
    </location>
</feature>
<organism evidence="2 3">
    <name type="scientific">Marinobacterium nitratireducens</name>
    <dbReference type="NCBI Taxonomy" id="518897"/>
    <lineage>
        <taxon>Bacteria</taxon>
        <taxon>Pseudomonadati</taxon>
        <taxon>Pseudomonadota</taxon>
        <taxon>Gammaproteobacteria</taxon>
        <taxon>Oceanospirillales</taxon>
        <taxon>Oceanospirillaceae</taxon>
        <taxon>Marinobacterium</taxon>
    </lineage>
</organism>
<sequence length="77" mass="8625">MWQRRTAANERPPVPARFARGPGSYIRKQPRACACSSSLRERTPPRMRGHRTGPVRPGTGLLHPKAALCLRLQQLTP</sequence>
<evidence type="ECO:0000313" key="3">
    <source>
        <dbReference type="Proteomes" id="UP000599578"/>
    </source>
</evidence>
<reference evidence="2 3" key="1">
    <citation type="journal article" date="2014" name="Int. J. Syst. Evol. Microbiol.">
        <title>Complete genome sequence of Corynebacterium casei LMG S-19264T (=DSM 44701T), isolated from a smear-ripened cheese.</title>
        <authorList>
            <consortium name="US DOE Joint Genome Institute (JGI-PGF)"/>
            <person name="Walter F."/>
            <person name="Albersmeier A."/>
            <person name="Kalinowski J."/>
            <person name="Ruckert C."/>
        </authorList>
    </citation>
    <scope>NUCLEOTIDE SEQUENCE [LARGE SCALE GENOMIC DNA]</scope>
    <source>
        <strain evidence="2 3">CGMCC 1.7286</strain>
    </source>
</reference>
<proteinExistence type="predicted"/>
<comment type="caution">
    <text evidence="2">The sequence shown here is derived from an EMBL/GenBank/DDBJ whole genome shotgun (WGS) entry which is preliminary data.</text>
</comment>
<accession>A0A917ZAG7</accession>
<dbReference type="Proteomes" id="UP000599578">
    <property type="component" value="Unassembled WGS sequence"/>
</dbReference>
<keyword evidence="3" id="KW-1185">Reference proteome</keyword>
<gene>
    <name evidence="2" type="ORF">GCM10011348_14430</name>
</gene>
<dbReference type="EMBL" id="BMLT01000003">
    <property type="protein sequence ID" value="GGO79644.1"/>
    <property type="molecule type" value="Genomic_DNA"/>
</dbReference>
<name>A0A917ZAG7_9GAMM</name>
<evidence type="ECO:0000256" key="1">
    <source>
        <dbReference type="SAM" id="MobiDB-lite"/>
    </source>
</evidence>
<dbReference type="AlphaFoldDB" id="A0A917ZAG7"/>
<evidence type="ECO:0000313" key="2">
    <source>
        <dbReference type="EMBL" id="GGO79644.1"/>
    </source>
</evidence>
<protein>
    <submittedName>
        <fullName evidence="2">Uncharacterized protein</fullName>
    </submittedName>
</protein>